<feature type="compositionally biased region" description="Pro residues" evidence="1">
    <location>
        <begin position="207"/>
        <end position="217"/>
    </location>
</feature>
<gene>
    <name evidence="2" type="ORF">ACGLYG10_2856</name>
</gene>
<proteinExistence type="predicted"/>
<protein>
    <submittedName>
        <fullName evidence="2">Uncharacterized protein</fullName>
    </submittedName>
</protein>
<evidence type="ECO:0000256" key="1">
    <source>
        <dbReference type="SAM" id="MobiDB-lite"/>
    </source>
</evidence>
<dbReference type="RefSeq" id="WP_244542696.1">
    <property type="nucleotide sequence ID" value="NZ_FQTT01000015.1"/>
</dbReference>
<evidence type="ECO:0000313" key="2">
    <source>
        <dbReference type="EMBL" id="SHE26605.1"/>
    </source>
</evidence>
<dbReference type="Proteomes" id="UP000184291">
    <property type="component" value="Unassembled WGS sequence"/>
</dbReference>
<keyword evidence="3" id="KW-1185">Reference proteome</keyword>
<accession>A0A1M4S318</accession>
<name>A0A1M4S318_9ACTO</name>
<dbReference type="AlphaFoldDB" id="A0A1M4S318"/>
<organism evidence="2 3">
    <name type="scientific">Actinomyces glycerinitolerans</name>
    <dbReference type="NCBI Taxonomy" id="1892869"/>
    <lineage>
        <taxon>Bacteria</taxon>
        <taxon>Bacillati</taxon>
        <taxon>Actinomycetota</taxon>
        <taxon>Actinomycetes</taxon>
        <taxon>Actinomycetales</taxon>
        <taxon>Actinomycetaceae</taxon>
        <taxon>Actinomyces</taxon>
    </lineage>
</organism>
<dbReference type="EMBL" id="FQTT01000015">
    <property type="protein sequence ID" value="SHE26605.1"/>
    <property type="molecule type" value="Genomic_DNA"/>
</dbReference>
<evidence type="ECO:0000313" key="3">
    <source>
        <dbReference type="Proteomes" id="UP000184291"/>
    </source>
</evidence>
<reference evidence="3" key="1">
    <citation type="submission" date="2016-09" db="EMBL/GenBank/DDBJ databases">
        <authorList>
            <person name="Strepis N."/>
        </authorList>
    </citation>
    <scope>NUCLEOTIDE SEQUENCE [LARGE SCALE GENOMIC DNA]</scope>
</reference>
<feature type="region of interest" description="Disordered" evidence="1">
    <location>
        <begin position="186"/>
        <end position="217"/>
    </location>
</feature>
<sequence>MSSTSGGQDGTGAPPGTGAPAGAVPVFELSLPGGGVFRVVPPEVGVPVIRLWLEHEWPMSVREGLELRDRLGWQSSPTMETMFTTGHDLGGKDASFIIGEGQMDSFRMGLASRIPKASAPPEAAVLVRRAYAQYVEVLTGLYGTGTTKHFQGRNGPQESTTWTLPSGASLRLGTVGRVLSATVNSPAANRAAEAERRYLAQEAEFPTEPPPRPRTNK</sequence>
<dbReference type="InterPro" id="IPR046268">
    <property type="entry name" value="DUF6301"/>
</dbReference>
<dbReference type="Pfam" id="PF19818">
    <property type="entry name" value="DUF6301"/>
    <property type="match status" value="1"/>
</dbReference>